<keyword evidence="3" id="KW-1185">Reference proteome</keyword>
<dbReference type="Pfam" id="PF14417">
    <property type="entry name" value="MEDS"/>
    <property type="match status" value="1"/>
</dbReference>
<dbReference type="RefSeq" id="WP_104482894.1">
    <property type="nucleotide sequence ID" value="NZ_CP154825.1"/>
</dbReference>
<dbReference type="EMBL" id="PTIX01000030">
    <property type="protein sequence ID" value="PPK63243.1"/>
    <property type="molecule type" value="Genomic_DNA"/>
</dbReference>
<feature type="domain" description="MEDS" evidence="1">
    <location>
        <begin position="11"/>
        <end position="168"/>
    </location>
</feature>
<accession>A0A2S6GDD5</accession>
<protein>
    <submittedName>
        <fullName evidence="2">DcmR-like sensory protein</fullName>
    </submittedName>
</protein>
<dbReference type="InterPro" id="IPR025847">
    <property type="entry name" value="MEDS_domain"/>
</dbReference>
<dbReference type="OrthoDB" id="5179750at2"/>
<dbReference type="Proteomes" id="UP000239203">
    <property type="component" value="Unassembled WGS sequence"/>
</dbReference>
<organism evidence="2 3">
    <name type="scientific">Actinokineospora auranticolor</name>
    <dbReference type="NCBI Taxonomy" id="155976"/>
    <lineage>
        <taxon>Bacteria</taxon>
        <taxon>Bacillati</taxon>
        <taxon>Actinomycetota</taxon>
        <taxon>Actinomycetes</taxon>
        <taxon>Pseudonocardiales</taxon>
        <taxon>Pseudonocardiaceae</taxon>
        <taxon>Actinokineospora</taxon>
    </lineage>
</organism>
<dbReference type="AlphaFoldDB" id="A0A2S6GDD5"/>
<evidence type="ECO:0000313" key="2">
    <source>
        <dbReference type="EMBL" id="PPK63243.1"/>
    </source>
</evidence>
<reference evidence="2 3" key="1">
    <citation type="submission" date="2018-02" db="EMBL/GenBank/DDBJ databases">
        <title>Genomic Encyclopedia of Archaeal and Bacterial Type Strains, Phase II (KMG-II): from individual species to whole genera.</title>
        <authorList>
            <person name="Goeker M."/>
        </authorList>
    </citation>
    <scope>NUCLEOTIDE SEQUENCE [LARGE SCALE GENOMIC DNA]</scope>
    <source>
        <strain evidence="2 3">YU 961-1</strain>
    </source>
</reference>
<sequence length="273" mass="28990">MTSPTHAGRGHQCWSFADRAEFVARAGRFLAGGLESGQRVCYIGSGGVPALTAQLRGVGGFDDAVDSGAAQVVALDGLYPSDRVLDPVAQVQVYAAATRAALAAGYRGLRVAADATDLVRGPARLAAFARYEHLADRYMAGHPFEGMCAFDRAALHPDDLARLACLHPDGHPTPFRLHARTRAGDFALDGEVDGLTRDLLPWALEHALPGVERDGELVVDATGLRFIDHRGLLTIAEHATRGGRTAVLRTRWSGAARIAAILTIPGMRVEVVA</sequence>
<proteinExistence type="predicted"/>
<name>A0A2S6GDD5_9PSEU</name>
<evidence type="ECO:0000313" key="3">
    <source>
        <dbReference type="Proteomes" id="UP000239203"/>
    </source>
</evidence>
<evidence type="ECO:0000259" key="1">
    <source>
        <dbReference type="Pfam" id="PF14417"/>
    </source>
</evidence>
<comment type="caution">
    <text evidence="2">The sequence shown here is derived from an EMBL/GenBank/DDBJ whole genome shotgun (WGS) entry which is preliminary data.</text>
</comment>
<gene>
    <name evidence="2" type="ORF">CLV40_13035</name>
</gene>